<proteinExistence type="predicted"/>
<gene>
    <name evidence="2" type="ORF">Pfra01_002330400</name>
</gene>
<organism evidence="2 3">
    <name type="scientific">Phytophthora fragariaefolia</name>
    <dbReference type="NCBI Taxonomy" id="1490495"/>
    <lineage>
        <taxon>Eukaryota</taxon>
        <taxon>Sar</taxon>
        <taxon>Stramenopiles</taxon>
        <taxon>Oomycota</taxon>
        <taxon>Peronosporomycetes</taxon>
        <taxon>Peronosporales</taxon>
        <taxon>Peronosporaceae</taxon>
        <taxon>Phytophthora</taxon>
    </lineage>
</organism>
<sequence>MVQFKLPSASSQQHKPTSQKQVSASCPEWDPISSLSTIDHVKINHTRVQGGIVFYKVEVYLKYQVNRIPTNVKRVCSLHQKPDYVVMRRFSDFDLLRRHVAQHARQEIMGACSYCDRFRMFMLICYKQPKIFVKLRAGVEVRKKLLASFLNRIIELTVADERRVAGTPRVCQCPGVRAIPILVDQFMRQQYVV</sequence>
<accession>A0A9W6Y8C3</accession>
<dbReference type="AlphaFoldDB" id="A0A9W6Y8C3"/>
<dbReference type="EMBL" id="BSXT01003702">
    <property type="protein sequence ID" value="GMF55354.1"/>
    <property type="molecule type" value="Genomic_DNA"/>
</dbReference>
<evidence type="ECO:0000313" key="2">
    <source>
        <dbReference type="EMBL" id="GMF55354.1"/>
    </source>
</evidence>
<evidence type="ECO:0000313" key="3">
    <source>
        <dbReference type="Proteomes" id="UP001165121"/>
    </source>
</evidence>
<evidence type="ECO:0000256" key="1">
    <source>
        <dbReference type="SAM" id="MobiDB-lite"/>
    </source>
</evidence>
<comment type="caution">
    <text evidence="2">The sequence shown here is derived from an EMBL/GenBank/DDBJ whole genome shotgun (WGS) entry which is preliminary data.</text>
</comment>
<protein>
    <submittedName>
        <fullName evidence="2">Unnamed protein product</fullName>
    </submittedName>
</protein>
<feature type="region of interest" description="Disordered" evidence="1">
    <location>
        <begin position="1"/>
        <end position="25"/>
    </location>
</feature>
<dbReference type="Proteomes" id="UP001165121">
    <property type="component" value="Unassembled WGS sequence"/>
</dbReference>
<feature type="compositionally biased region" description="Polar residues" evidence="1">
    <location>
        <begin position="8"/>
        <end position="24"/>
    </location>
</feature>
<dbReference type="GO" id="GO:0035091">
    <property type="term" value="F:phosphatidylinositol binding"/>
    <property type="evidence" value="ECO:0007669"/>
    <property type="project" value="InterPro"/>
</dbReference>
<dbReference type="SUPFAM" id="SSF64268">
    <property type="entry name" value="PX domain"/>
    <property type="match status" value="1"/>
</dbReference>
<name>A0A9W6Y8C3_9STRA</name>
<dbReference type="InterPro" id="IPR036871">
    <property type="entry name" value="PX_dom_sf"/>
</dbReference>
<dbReference type="Gene3D" id="3.30.1520.10">
    <property type="entry name" value="Phox-like domain"/>
    <property type="match status" value="1"/>
</dbReference>
<dbReference type="OrthoDB" id="93166at2759"/>
<keyword evidence="3" id="KW-1185">Reference proteome</keyword>
<reference evidence="2" key="1">
    <citation type="submission" date="2023-04" db="EMBL/GenBank/DDBJ databases">
        <title>Phytophthora fragariaefolia NBRC 109709.</title>
        <authorList>
            <person name="Ichikawa N."/>
            <person name="Sato H."/>
            <person name="Tonouchi N."/>
        </authorList>
    </citation>
    <scope>NUCLEOTIDE SEQUENCE</scope>
    <source>
        <strain evidence="2">NBRC 109709</strain>
    </source>
</reference>